<evidence type="ECO:0000256" key="5">
    <source>
        <dbReference type="ARBA" id="ARBA00022833"/>
    </source>
</evidence>
<evidence type="ECO:0000256" key="6">
    <source>
        <dbReference type="ARBA" id="ARBA00023015"/>
    </source>
</evidence>
<keyword evidence="4 10" id="KW-0863">Zinc-finger</keyword>
<dbReference type="InterPro" id="IPR050331">
    <property type="entry name" value="Zinc_finger"/>
</dbReference>
<keyword evidence="5" id="KW-0862">Zinc</keyword>
<reference evidence="13" key="2">
    <citation type="submission" date="2025-09" db="UniProtKB">
        <authorList>
            <consortium name="Ensembl"/>
        </authorList>
    </citation>
    <scope>IDENTIFICATION</scope>
</reference>
<sequence length="350" mass="39844">MELQEAYQEDLGIDCAETDESLECQGECQKEVNTRITIFLQEEISTEKDGETGEKYKPEECESSVLPDLSKEDAHGKDVPKASLVDRLRSHLKSHRKTTKKGQDQGSNLTIETTDYIPITQETSGPNQEQQSENVNLPNTLACVDENKSASPIKLANPIKISPVTKSVSDIKQVKRKNCPKADQMTPAKPVKKRRLKKGGASSENILSRGNLSPMRNKLINSNALLSCVRKGLMKKSFLCKFCRKEFVKKKDIEEHIQVHVGKKPFQCNICHRRFSRTMELSRHLKRHNAEKKYQCTSCGKAFIEYNNLKRHTYIHTGEKPYSCPHCPKAFTQSGHMRTHIKNHHKDIQC</sequence>
<dbReference type="Proteomes" id="UP000261520">
    <property type="component" value="Unplaced"/>
</dbReference>
<dbReference type="PANTHER" id="PTHR16515:SF49">
    <property type="entry name" value="GASTRULA ZINC FINGER PROTEIN XLCGF49.1-LIKE-RELATED"/>
    <property type="match status" value="1"/>
</dbReference>
<feature type="compositionally biased region" description="Basic residues" evidence="11">
    <location>
        <begin position="90"/>
        <end position="100"/>
    </location>
</feature>
<proteinExistence type="predicted"/>
<evidence type="ECO:0000256" key="3">
    <source>
        <dbReference type="ARBA" id="ARBA00022737"/>
    </source>
</evidence>
<accession>A0A3B3ZVQ0</accession>
<dbReference type="FunFam" id="3.30.160.60:FF:000450">
    <property type="entry name" value="PR domain zinc finger protein 14"/>
    <property type="match status" value="1"/>
</dbReference>
<dbReference type="GO" id="GO:0005634">
    <property type="term" value="C:nucleus"/>
    <property type="evidence" value="ECO:0007669"/>
    <property type="project" value="UniProtKB-SubCell"/>
</dbReference>
<feature type="domain" description="C2H2-type" evidence="12">
    <location>
        <begin position="322"/>
        <end position="349"/>
    </location>
</feature>
<keyword evidence="6" id="KW-0805">Transcription regulation</keyword>
<dbReference type="SUPFAM" id="SSF57667">
    <property type="entry name" value="beta-beta-alpha zinc fingers"/>
    <property type="match status" value="2"/>
</dbReference>
<feature type="region of interest" description="Disordered" evidence="11">
    <location>
        <begin position="43"/>
        <end position="111"/>
    </location>
</feature>
<dbReference type="InterPro" id="IPR013087">
    <property type="entry name" value="Znf_C2H2_type"/>
</dbReference>
<dbReference type="STRING" id="409849.ENSPMGP00000008371"/>
<feature type="domain" description="C2H2-type" evidence="12">
    <location>
        <begin position="294"/>
        <end position="321"/>
    </location>
</feature>
<evidence type="ECO:0000256" key="10">
    <source>
        <dbReference type="PROSITE-ProRule" id="PRU00042"/>
    </source>
</evidence>
<evidence type="ECO:0000256" key="2">
    <source>
        <dbReference type="ARBA" id="ARBA00022723"/>
    </source>
</evidence>
<comment type="subcellular location">
    <subcellularLocation>
        <location evidence="1">Nucleus</location>
    </subcellularLocation>
</comment>
<dbReference type="Pfam" id="PF00096">
    <property type="entry name" value="zf-C2H2"/>
    <property type="match status" value="2"/>
</dbReference>
<dbReference type="Pfam" id="PF13894">
    <property type="entry name" value="zf-C2H2_4"/>
    <property type="match status" value="1"/>
</dbReference>
<protein>
    <recommendedName>
        <fullName evidence="12">C2H2-type domain-containing protein</fullName>
    </recommendedName>
</protein>
<keyword evidence="7" id="KW-0238">DNA-binding</keyword>
<dbReference type="Gene3D" id="3.30.160.60">
    <property type="entry name" value="Classic Zinc Finger"/>
    <property type="match status" value="4"/>
</dbReference>
<organism evidence="13 14">
    <name type="scientific">Periophthalmus magnuspinnatus</name>
    <dbReference type="NCBI Taxonomy" id="409849"/>
    <lineage>
        <taxon>Eukaryota</taxon>
        <taxon>Metazoa</taxon>
        <taxon>Chordata</taxon>
        <taxon>Craniata</taxon>
        <taxon>Vertebrata</taxon>
        <taxon>Euteleostomi</taxon>
        <taxon>Actinopterygii</taxon>
        <taxon>Neopterygii</taxon>
        <taxon>Teleostei</taxon>
        <taxon>Neoteleostei</taxon>
        <taxon>Acanthomorphata</taxon>
        <taxon>Gobiaria</taxon>
        <taxon>Gobiiformes</taxon>
        <taxon>Gobioidei</taxon>
        <taxon>Gobiidae</taxon>
        <taxon>Oxudercinae</taxon>
        <taxon>Periophthalmus</taxon>
    </lineage>
</organism>
<evidence type="ECO:0000256" key="4">
    <source>
        <dbReference type="ARBA" id="ARBA00022771"/>
    </source>
</evidence>
<keyword evidence="2" id="KW-0479">Metal-binding</keyword>
<evidence type="ECO:0000256" key="1">
    <source>
        <dbReference type="ARBA" id="ARBA00004123"/>
    </source>
</evidence>
<keyword evidence="9" id="KW-0539">Nucleus</keyword>
<keyword evidence="8" id="KW-0804">Transcription</keyword>
<reference evidence="13" key="1">
    <citation type="submission" date="2025-08" db="UniProtKB">
        <authorList>
            <consortium name="Ensembl"/>
        </authorList>
    </citation>
    <scope>IDENTIFICATION</scope>
</reference>
<feature type="region of interest" description="Disordered" evidence="11">
    <location>
        <begin position="178"/>
        <end position="209"/>
    </location>
</feature>
<dbReference type="GO" id="GO:0008270">
    <property type="term" value="F:zinc ion binding"/>
    <property type="evidence" value="ECO:0007669"/>
    <property type="project" value="UniProtKB-KW"/>
</dbReference>
<feature type="domain" description="C2H2-type" evidence="12">
    <location>
        <begin position="238"/>
        <end position="265"/>
    </location>
</feature>
<evidence type="ECO:0000256" key="9">
    <source>
        <dbReference type="ARBA" id="ARBA00023242"/>
    </source>
</evidence>
<dbReference type="Ensembl" id="ENSPMGT00000008910.1">
    <property type="protein sequence ID" value="ENSPMGP00000008371.1"/>
    <property type="gene ID" value="ENSPMGG00000006930.1"/>
</dbReference>
<feature type="domain" description="C2H2-type" evidence="12">
    <location>
        <begin position="266"/>
        <end position="293"/>
    </location>
</feature>
<dbReference type="GO" id="GO:0010468">
    <property type="term" value="P:regulation of gene expression"/>
    <property type="evidence" value="ECO:0007669"/>
    <property type="project" value="UniProtKB-ARBA"/>
</dbReference>
<evidence type="ECO:0000313" key="14">
    <source>
        <dbReference type="Proteomes" id="UP000261520"/>
    </source>
</evidence>
<evidence type="ECO:0000256" key="7">
    <source>
        <dbReference type="ARBA" id="ARBA00023125"/>
    </source>
</evidence>
<dbReference type="FunFam" id="3.30.160.60:FF:000446">
    <property type="entry name" value="Zinc finger protein"/>
    <property type="match status" value="1"/>
</dbReference>
<feature type="compositionally biased region" description="Basic and acidic residues" evidence="11">
    <location>
        <begin position="45"/>
        <end position="60"/>
    </location>
</feature>
<dbReference type="InterPro" id="IPR036236">
    <property type="entry name" value="Znf_C2H2_sf"/>
</dbReference>
<feature type="compositionally biased region" description="Basic and acidic residues" evidence="11">
    <location>
        <begin position="69"/>
        <end position="89"/>
    </location>
</feature>
<dbReference type="PROSITE" id="PS50157">
    <property type="entry name" value="ZINC_FINGER_C2H2_2"/>
    <property type="match status" value="4"/>
</dbReference>
<keyword evidence="14" id="KW-1185">Reference proteome</keyword>
<evidence type="ECO:0000256" key="8">
    <source>
        <dbReference type="ARBA" id="ARBA00023163"/>
    </source>
</evidence>
<dbReference type="PROSITE" id="PS00028">
    <property type="entry name" value="ZINC_FINGER_C2H2_1"/>
    <property type="match status" value="4"/>
</dbReference>
<evidence type="ECO:0000313" key="13">
    <source>
        <dbReference type="Ensembl" id="ENSPMGP00000008371.1"/>
    </source>
</evidence>
<dbReference type="PANTHER" id="PTHR16515">
    <property type="entry name" value="PR DOMAIN ZINC FINGER PROTEIN"/>
    <property type="match status" value="1"/>
</dbReference>
<evidence type="ECO:0000256" key="11">
    <source>
        <dbReference type="SAM" id="MobiDB-lite"/>
    </source>
</evidence>
<dbReference type="FunFam" id="3.30.160.60:FF:000744">
    <property type="entry name" value="zinc finger E-box-binding homeobox 1"/>
    <property type="match status" value="1"/>
</dbReference>
<evidence type="ECO:0000259" key="12">
    <source>
        <dbReference type="PROSITE" id="PS50157"/>
    </source>
</evidence>
<dbReference type="SMART" id="SM00355">
    <property type="entry name" value="ZnF_C2H2"/>
    <property type="match status" value="4"/>
</dbReference>
<keyword evidence="3" id="KW-0677">Repeat</keyword>
<name>A0A3B3ZVQ0_9GOBI</name>
<dbReference type="AlphaFoldDB" id="A0A3B3ZVQ0"/>
<dbReference type="GO" id="GO:0003677">
    <property type="term" value="F:DNA binding"/>
    <property type="evidence" value="ECO:0007669"/>
    <property type="project" value="UniProtKB-KW"/>
</dbReference>